<evidence type="ECO:0000313" key="8">
    <source>
        <dbReference type="EMBL" id="PCR99783.1"/>
    </source>
</evidence>
<dbReference type="GO" id="GO:0005524">
    <property type="term" value="F:ATP binding"/>
    <property type="evidence" value="ECO:0007669"/>
    <property type="project" value="UniProtKB-KW"/>
</dbReference>
<dbReference type="GO" id="GO:0005737">
    <property type="term" value="C:cytoplasm"/>
    <property type="evidence" value="ECO:0007669"/>
    <property type="project" value="UniProtKB-SubCell"/>
</dbReference>
<sequence>MEKTLSVNAGSSSLKWQLYEMPEEKVIAKGIFERIGLPDSVATAKIDGQAHVRKQKIVDHLQAVLLLMDTLIHFNLVDDFREITGVGHRVVAGGEFFKKSALVTPEVLKQIKSISHLAPLHNPANAAGIEAFLKLLPDAVSVAVFDTAFHTTMPEKAFRYPIPNQYYEKYAVRKYGAHGTSHMYVSQEAAKILGKPVEELKLITAHIGNGASISAIDGGKSVDTSMGFTPLGGVMMGTRSGEMDASVIPYLIANDPELNDAQDVIDMFNNRSGIKGVSEVTSDMRDLQDARLSGNKNAILAYEMFVDRLKKYISQYFGVLNGADALIFTAGIGENDEDVRRDVVQGLSWFGMEIIPELNVRGAVGDISTPESTVKVLVVPTDEELVIARDVEKFKKELKK</sequence>
<dbReference type="PRINTS" id="PR00471">
    <property type="entry name" value="ACETATEKNASE"/>
</dbReference>
<comment type="pathway">
    <text evidence="6">Metabolic intermediate biosynthesis; acetyl-CoA biosynthesis; acetyl-CoA from acetate: step 1/2.</text>
</comment>
<dbReference type="NCBIfam" id="TIGR00016">
    <property type="entry name" value="ackA"/>
    <property type="match status" value="1"/>
</dbReference>
<feature type="binding site" evidence="6">
    <location>
        <begin position="331"/>
        <end position="335"/>
    </location>
    <ligand>
        <name>ATP</name>
        <dbReference type="ChEBI" id="CHEBI:30616"/>
    </ligand>
</feature>
<dbReference type="HAMAP" id="MF_00020">
    <property type="entry name" value="Acetate_kinase"/>
    <property type="match status" value="1"/>
</dbReference>
<dbReference type="UniPathway" id="UPA00340">
    <property type="reaction ID" value="UER00458"/>
</dbReference>
<feature type="binding site" evidence="6">
    <location>
        <begin position="206"/>
        <end position="210"/>
    </location>
    <ligand>
        <name>ATP</name>
        <dbReference type="ChEBI" id="CHEBI:30616"/>
    </ligand>
</feature>
<evidence type="ECO:0000256" key="1">
    <source>
        <dbReference type="ARBA" id="ARBA00008748"/>
    </source>
</evidence>
<feature type="binding site" evidence="6">
    <location>
        <begin position="283"/>
        <end position="285"/>
    </location>
    <ligand>
        <name>ATP</name>
        <dbReference type="ChEBI" id="CHEBI:30616"/>
    </ligand>
</feature>
<dbReference type="OrthoDB" id="9802453at2"/>
<dbReference type="EMBL" id="JXJU01000006">
    <property type="protein sequence ID" value="PCR99783.1"/>
    <property type="molecule type" value="Genomic_DNA"/>
</dbReference>
<comment type="caution">
    <text evidence="8">The sequence shown here is derived from an EMBL/GenBank/DDBJ whole genome shotgun (WGS) entry which is preliminary data.</text>
</comment>
<keyword evidence="4 6" id="KW-0418">Kinase</keyword>
<dbReference type="AlphaFoldDB" id="A0A2A5RKL3"/>
<evidence type="ECO:0000256" key="2">
    <source>
        <dbReference type="ARBA" id="ARBA00022679"/>
    </source>
</evidence>
<gene>
    <name evidence="6" type="primary">ackA</name>
    <name evidence="8" type="ORF">RT41_GL001589</name>
</gene>
<comment type="cofactor">
    <cofactor evidence="6">
        <name>Mg(2+)</name>
        <dbReference type="ChEBI" id="CHEBI:18420"/>
    </cofactor>
    <cofactor evidence="6">
        <name>Mn(2+)</name>
        <dbReference type="ChEBI" id="CHEBI:29035"/>
    </cofactor>
    <text evidence="6">Mg(2+). Can also accept Mn(2+).</text>
</comment>
<comment type="subunit">
    <text evidence="6">Homodimer.</text>
</comment>
<dbReference type="InterPro" id="IPR004372">
    <property type="entry name" value="Ac/propionate_kinase"/>
</dbReference>
<evidence type="ECO:0000256" key="3">
    <source>
        <dbReference type="ARBA" id="ARBA00022741"/>
    </source>
</evidence>
<protein>
    <recommendedName>
        <fullName evidence="6">Acetate kinase</fullName>
        <ecNumber evidence="6">2.7.2.1</ecNumber>
    </recommendedName>
    <alternativeName>
        <fullName evidence="6">Acetokinase</fullName>
    </alternativeName>
</protein>
<keyword evidence="5 6" id="KW-0067">ATP-binding</keyword>
<comment type="similarity">
    <text evidence="1 6 7">Belongs to the acetokinase family.</text>
</comment>
<dbReference type="PIRSF" id="PIRSF000722">
    <property type="entry name" value="Acetate_prop_kin"/>
    <property type="match status" value="1"/>
</dbReference>
<evidence type="ECO:0000256" key="6">
    <source>
        <dbReference type="HAMAP-Rule" id="MF_00020"/>
    </source>
</evidence>
<feature type="binding site" evidence="6">
    <location>
        <position position="8"/>
    </location>
    <ligand>
        <name>Mg(2+)</name>
        <dbReference type="ChEBI" id="CHEBI:18420"/>
    </ligand>
</feature>
<dbReference type="InterPro" id="IPR023865">
    <property type="entry name" value="Aliphatic_acid_kinase_CS"/>
</dbReference>
<evidence type="ECO:0000256" key="4">
    <source>
        <dbReference type="ARBA" id="ARBA00022777"/>
    </source>
</evidence>
<feature type="binding site" evidence="6">
    <location>
        <position position="15"/>
    </location>
    <ligand>
        <name>ATP</name>
        <dbReference type="ChEBI" id="CHEBI:30616"/>
    </ligand>
</feature>
<dbReference type="Proteomes" id="UP000218181">
    <property type="component" value="Unassembled WGS sequence"/>
</dbReference>
<feature type="active site" description="Proton donor/acceptor" evidence="6">
    <location>
        <position position="146"/>
    </location>
</feature>
<keyword evidence="6" id="KW-0963">Cytoplasm</keyword>
<dbReference type="SUPFAM" id="SSF53067">
    <property type="entry name" value="Actin-like ATPase domain"/>
    <property type="match status" value="2"/>
</dbReference>
<feature type="site" description="Transition state stabilizer" evidence="6">
    <location>
        <position position="178"/>
    </location>
</feature>
<dbReference type="CDD" id="cd24010">
    <property type="entry name" value="ASKHA_NBD_AcK_PK"/>
    <property type="match status" value="1"/>
</dbReference>
<dbReference type="Gene3D" id="3.30.420.40">
    <property type="match status" value="2"/>
</dbReference>
<proteinExistence type="inferred from homology"/>
<dbReference type="GO" id="GO:0008776">
    <property type="term" value="F:acetate kinase activity"/>
    <property type="evidence" value="ECO:0007669"/>
    <property type="project" value="UniProtKB-UniRule"/>
</dbReference>
<keyword evidence="6" id="KW-0479">Metal-binding</keyword>
<dbReference type="GO" id="GO:0000287">
    <property type="term" value="F:magnesium ion binding"/>
    <property type="evidence" value="ECO:0007669"/>
    <property type="project" value="UniProtKB-UniRule"/>
</dbReference>
<dbReference type="PANTHER" id="PTHR21060">
    <property type="entry name" value="ACETATE KINASE"/>
    <property type="match status" value="1"/>
</dbReference>
<dbReference type="GO" id="GO:0006085">
    <property type="term" value="P:acetyl-CoA biosynthetic process"/>
    <property type="evidence" value="ECO:0007669"/>
    <property type="project" value="UniProtKB-UniRule"/>
</dbReference>
<evidence type="ECO:0000256" key="7">
    <source>
        <dbReference type="RuleBase" id="RU003835"/>
    </source>
</evidence>
<feature type="binding site" evidence="6">
    <location>
        <position position="89"/>
    </location>
    <ligand>
        <name>substrate</name>
    </ligand>
</feature>
<keyword evidence="9" id="KW-1185">Reference proteome</keyword>
<comment type="subcellular location">
    <subcellularLocation>
        <location evidence="6">Cytoplasm</location>
    </subcellularLocation>
</comment>
<reference evidence="8 9" key="1">
    <citation type="submission" date="2014-12" db="EMBL/GenBank/DDBJ databases">
        <title>Draft genome sequences of 10 type strains of Lactococcus.</title>
        <authorList>
            <person name="Sun Z."/>
            <person name="Zhong Z."/>
            <person name="Liu W."/>
            <person name="Zhang W."/>
            <person name="Zhang H."/>
        </authorList>
    </citation>
    <scope>NUCLEOTIDE SEQUENCE [LARGE SCALE GENOMIC DNA]</scope>
    <source>
        <strain evidence="8 9">JCM 16395</strain>
    </source>
</reference>
<dbReference type="Pfam" id="PF00871">
    <property type="entry name" value="Acetate_kinase"/>
    <property type="match status" value="1"/>
</dbReference>
<name>A0A2A5RKL3_9LACT</name>
<dbReference type="PROSITE" id="PS01076">
    <property type="entry name" value="ACETATE_KINASE_2"/>
    <property type="match status" value="1"/>
</dbReference>
<evidence type="ECO:0000313" key="9">
    <source>
        <dbReference type="Proteomes" id="UP000218181"/>
    </source>
</evidence>
<comment type="catalytic activity">
    <reaction evidence="6">
        <text>acetate + ATP = acetyl phosphate + ADP</text>
        <dbReference type="Rhea" id="RHEA:11352"/>
        <dbReference type="ChEBI" id="CHEBI:22191"/>
        <dbReference type="ChEBI" id="CHEBI:30089"/>
        <dbReference type="ChEBI" id="CHEBI:30616"/>
        <dbReference type="ChEBI" id="CHEBI:456216"/>
        <dbReference type="EC" id="2.7.2.1"/>
    </reaction>
</comment>
<dbReference type="RefSeq" id="WP_096818109.1">
    <property type="nucleotide sequence ID" value="NZ_JXJU01000006.1"/>
</dbReference>
<keyword evidence="2 6" id="KW-0808">Transferase</keyword>
<feature type="site" description="Transition state stabilizer" evidence="6">
    <location>
        <position position="239"/>
    </location>
</feature>
<dbReference type="STRING" id="1291764.GCA_001311235_01792"/>
<dbReference type="EC" id="2.7.2.1" evidence="6"/>
<keyword evidence="3 6" id="KW-0547">Nucleotide-binding</keyword>
<dbReference type="PANTHER" id="PTHR21060:SF15">
    <property type="entry name" value="ACETATE KINASE-RELATED"/>
    <property type="match status" value="1"/>
</dbReference>
<dbReference type="InterPro" id="IPR043129">
    <property type="entry name" value="ATPase_NBD"/>
</dbReference>
<organism evidence="8 9">
    <name type="scientific">Lactococcus fujiensis JCM 16395</name>
    <dbReference type="NCBI Taxonomy" id="1291764"/>
    <lineage>
        <taxon>Bacteria</taxon>
        <taxon>Bacillati</taxon>
        <taxon>Bacillota</taxon>
        <taxon>Bacilli</taxon>
        <taxon>Lactobacillales</taxon>
        <taxon>Streptococcaceae</taxon>
        <taxon>Lactococcus</taxon>
    </lineage>
</organism>
<feature type="binding site" evidence="6">
    <location>
        <position position="383"/>
    </location>
    <ligand>
        <name>Mg(2+)</name>
        <dbReference type="ChEBI" id="CHEBI:18420"/>
    </ligand>
</feature>
<evidence type="ECO:0000256" key="5">
    <source>
        <dbReference type="ARBA" id="ARBA00022840"/>
    </source>
</evidence>
<keyword evidence="6" id="KW-0460">Magnesium</keyword>
<comment type="function">
    <text evidence="6">Catalyzes the formation of acetyl phosphate from acetate and ATP. Can also catalyze the reverse reaction.</text>
</comment>
<accession>A0A2A5RKL3</accession>
<dbReference type="InterPro" id="IPR000890">
    <property type="entry name" value="Aliphatic_acid_kin_short-chain"/>
</dbReference>
<dbReference type="PROSITE" id="PS01075">
    <property type="entry name" value="ACETATE_KINASE_1"/>
    <property type="match status" value="1"/>
</dbReference>
<dbReference type="GO" id="GO:0006083">
    <property type="term" value="P:acetate metabolic process"/>
    <property type="evidence" value="ECO:0007669"/>
    <property type="project" value="TreeGrafter"/>
</dbReference>